<evidence type="ECO:0000313" key="2">
    <source>
        <dbReference type="EMBL" id="ANB17813.1"/>
    </source>
</evidence>
<name>A0A160DVK0_9GAMM</name>
<gene>
    <name evidence="2" type="ORF">I596_1789</name>
</gene>
<dbReference type="STRING" id="1300342.I596_1789"/>
<dbReference type="Pfam" id="PF03993">
    <property type="entry name" value="DUF349"/>
    <property type="match status" value="1"/>
</dbReference>
<dbReference type="KEGG" id="dko:I596_1789"/>
<feature type="compositionally biased region" description="Basic and acidic residues" evidence="1">
    <location>
        <begin position="364"/>
        <end position="375"/>
    </location>
</feature>
<dbReference type="AlphaFoldDB" id="A0A160DVK0"/>
<dbReference type="PATRIC" id="fig|1300342.3.peg.1748"/>
<dbReference type="Proteomes" id="UP000076830">
    <property type="component" value="Chromosome"/>
</dbReference>
<sequence length="880" mass="95376">MNFVRRLFKPRWQSADAAVRLAAVIGESAPELEAALPQIARTDADAAVRLAALRRLADPGLAQALAHDDADAGNRETARLLWFELLAGRHAKAPALAERQRLLEAQDEPRLIEHLAQHAAEPALRASALARVTRATLLVERATGEPDPALRLAVVERIEDETLLERIAERSRKSDKQVYRRAREKIDAARLARGDDTAIAAEARQLCERLEQRLRHGDTDTDDEQALRARWQAIADRAPAAFRTRFQAAGELLALRRDPEQMAALRRRTGEIDAIGQEIEAIEHALGAADALQQREAIAARVDALAERWAAVAEAGGSLREANERRLSAVVARLGELASAPLPPLVVAAPAPAPAPKPAATPADGERRRAERQQRQDALAAALAELETALEAGHSGPAHQAHARVAEARKALSEAPARELAQRLADAEGRYAQIARWQRWSDDQRREALCADIEALAGSGLHPDAVATRVREAQAEWSRLDALEGGRGGSGGLGRRFHAACREAIKPTRAYFEKRDALRQSHAQAIGAVLGRITGTGEAPADVRTLAAQRREVVEALRALDRVDPRERKRLAEQLRGALTTLDTQIAAHDAGIEAGKQRLIAEAAALAAEADLRSAIASAKDLQRRWQAAGSGRRARDQQQWTEFRTTIDAVFARADGERAARDAQSQAARQAAEALCAELEALAAADSVERGAQQRIDQAWLALGIRDEDLRARYRAAQGALRDAAEQAARLRRRAGFDAWLALHAACRAVERGELDTDAARLRIDAIGADAVAATALHARIDRALAGDPAAGADEDAVRDCLVELEALAAIDSPDEDRQRRLDLQVGRLSARLRGGDADGSPQETLVRLLERWAALGPAPVFESRLERAVRQLVGALA</sequence>
<dbReference type="EMBL" id="CP015249">
    <property type="protein sequence ID" value="ANB17813.1"/>
    <property type="molecule type" value="Genomic_DNA"/>
</dbReference>
<accession>A0A160DVK0</accession>
<keyword evidence="3" id="KW-1185">Reference proteome</keyword>
<evidence type="ECO:0000256" key="1">
    <source>
        <dbReference type="SAM" id="MobiDB-lite"/>
    </source>
</evidence>
<dbReference type="RefSeq" id="WP_067646309.1">
    <property type="nucleotide sequence ID" value="NZ_CP015249.1"/>
</dbReference>
<dbReference type="OrthoDB" id="5523335at2"/>
<feature type="region of interest" description="Disordered" evidence="1">
    <location>
        <begin position="349"/>
        <end position="376"/>
    </location>
</feature>
<dbReference type="InterPro" id="IPR007139">
    <property type="entry name" value="DUF349"/>
</dbReference>
<proteinExistence type="predicted"/>
<organism evidence="2 3">
    <name type="scientific">Dokdonella koreensis DS-123</name>
    <dbReference type="NCBI Taxonomy" id="1300342"/>
    <lineage>
        <taxon>Bacteria</taxon>
        <taxon>Pseudomonadati</taxon>
        <taxon>Pseudomonadota</taxon>
        <taxon>Gammaproteobacteria</taxon>
        <taxon>Lysobacterales</taxon>
        <taxon>Rhodanobacteraceae</taxon>
        <taxon>Dokdonella</taxon>
    </lineage>
</organism>
<evidence type="ECO:0000313" key="3">
    <source>
        <dbReference type="Proteomes" id="UP000076830"/>
    </source>
</evidence>
<reference evidence="2 3" key="1">
    <citation type="submission" date="2016-04" db="EMBL/GenBank/DDBJ databases">
        <title>Complete genome sequence of Dokdonella koreensis DS-123T.</title>
        <authorList>
            <person name="Kim J.F."/>
            <person name="Lee H."/>
            <person name="Kwak M.-J."/>
        </authorList>
    </citation>
    <scope>NUCLEOTIDE SEQUENCE [LARGE SCALE GENOMIC DNA]</scope>
    <source>
        <strain evidence="2 3">DS-123</strain>
    </source>
</reference>
<protein>
    <submittedName>
        <fullName evidence="2">Small-conductance mechanosensitive channel</fullName>
    </submittedName>
</protein>